<reference evidence="4 5" key="1">
    <citation type="journal article" date="2015" name="Nature">
        <title>rRNA introns, odd ribosomes, and small enigmatic genomes across a large radiation of phyla.</title>
        <authorList>
            <person name="Brown C.T."/>
            <person name="Hug L.A."/>
            <person name="Thomas B.C."/>
            <person name="Sharon I."/>
            <person name="Castelle C.J."/>
            <person name="Singh A."/>
            <person name="Wilkins M.J."/>
            <person name="Williams K.H."/>
            <person name="Banfield J.F."/>
        </authorList>
    </citation>
    <scope>NUCLEOTIDE SEQUENCE [LARGE SCALE GENOMIC DNA]</scope>
</reference>
<feature type="domain" description="Pseudouridine synthase RsuA/RluA-like" evidence="3">
    <location>
        <begin position="14"/>
        <end position="193"/>
    </location>
</feature>
<dbReference type="Gene3D" id="3.30.2350.10">
    <property type="entry name" value="Pseudouridine synthase"/>
    <property type="match status" value="1"/>
</dbReference>
<protein>
    <submittedName>
        <fullName evidence="4">Pseudouridine synthase</fullName>
    </submittedName>
</protein>
<evidence type="ECO:0000256" key="2">
    <source>
        <dbReference type="ARBA" id="ARBA00023235"/>
    </source>
</evidence>
<keyword evidence="2" id="KW-0413">Isomerase</keyword>
<gene>
    <name evidence="4" type="ORF">UT12_C0024G0007</name>
</gene>
<evidence type="ECO:0000256" key="1">
    <source>
        <dbReference type="ARBA" id="ARBA00010876"/>
    </source>
</evidence>
<evidence type="ECO:0000313" key="4">
    <source>
        <dbReference type="EMBL" id="KKQ88276.1"/>
    </source>
</evidence>
<accession>A0A0G0PG59</accession>
<dbReference type="CDD" id="cd02869">
    <property type="entry name" value="PseudoU_synth_RluA_like"/>
    <property type="match status" value="1"/>
</dbReference>
<dbReference type="PANTHER" id="PTHR21600">
    <property type="entry name" value="MITOCHONDRIAL RNA PSEUDOURIDINE SYNTHASE"/>
    <property type="match status" value="1"/>
</dbReference>
<dbReference type="GO" id="GO:0140098">
    <property type="term" value="F:catalytic activity, acting on RNA"/>
    <property type="evidence" value="ECO:0007669"/>
    <property type="project" value="UniProtKB-ARBA"/>
</dbReference>
<dbReference type="InterPro" id="IPR050188">
    <property type="entry name" value="RluA_PseudoU_synthase"/>
</dbReference>
<name>A0A0G0PG59_9BACT</name>
<dbReference type="Pfam" id="PF00849">
    <property type="entry name" value="PseudoU_synth_2"/>
    <property type="match status" value="1"/>
</dbReference>
<dbReference type="PATRIC" id="fig|1618414.3.peg.566"/>
<dbReference type="GO" id="GO:0009982">
    <property type="term" value="F:pseudouridine synthase activity"/>
    <property type="evidence" value="ECO:0007669"/>
    <property type="project" value="InterPro"/>
</dbReference>
<dbReference type="Proteomes" id="UP000034893">
    <property type="component" value="Unassembled WGS sequence"/>
</dbReference>
<dbReference type="SUPFAM" id="SSF55120">
    <property type="entry name" value="Pseudouridine synthase"/>
    <property type="match status" value="1"/>
</dbReference>
<comment type="similarity">
    <text evidence="1">Belongs to the pseudouridine synthase RluA family.</text>
</comment>
<dbReference type="InterPro" id="IPR006145">
    <property type="entry name" value="PsdUridine_synth_RsuA/RluA"/>
</dbReference>
<dbReference type="GO" id="GO:0000455">
    <property type="term" value="P:enzyme-directed rRNA pseudouridine synthesis"/>
    <property type="evidence" value="ECO:0007669"/>
    <property type="project" value="TreeGrafter"/>
</dbReference>
<dbReference type="PANTHER" id="PTHR21600:SF44">
    <property type="entry name" value="RIBOSOMAL LARGE SUBUNIT PSEUDOURIDINE SYNTHASE D"/>
    <property type="match status" value="1"/>
</dbReference>
<dbReference type="PROSITE" id="PS01129">
    <property type="entry name" value="PSI_RLU"/>
    <property type="match status" value="1"/>
</dbReference>
<dbReference type="AlphaFoldDB" id="A0A0G0PG59"/>
<evidence type="ECO:0000259" key="3">
    <source>
        <dbReference type="Pfam" id="PF00849"/>
    </source>
</evidence>
<dbReference type="EMBL" id="LBVP01000024">
    <property type="protein sequence ID" value="KKQ88276.1"/>
    <property type="molecule type" value="Genomic_DNA"/>
</dbReference>
<evidence type="ECO:0000313" key="5">
    <source>
        <dbReference type="Proteomes" id="UP000034893"/>
    </source>
</evidence>
<proteinExistence type="inferred from homology"/>
<dbReference type="GO" id="GO:0003723">
    <property type="term" value="F:RNA binding"/>
    <property type="evidence" value="ECO:0007669"/>
    <property type="project" value="InterPro"/>
</dbReference>
<comment type="caution">
    <text evidence="4">The sequence shown here is derived from an EMBL/GenBank/DDBJ whole genome shotgun (WGS) entry which is preliminary data.</text>
</comment>
<sequence length="267" mass="30447">MVGKLKIIFEDKRILVIDKLAGLVVNRSATVGEATLQDQLSEYFKLGNNLGIGDRAGIVHRLDRETSGVLVVAKTQRAFEILQSQFKDRSVKKEYTTLVHGHVGKESGSIAGAIGRIGKFGKFGVVDEGRRSETDFKVLKHYLFKPDRFDLSIHQQRLTKSRINYLNHHAKEYTLLHLYPKTGRTHQVRVHLKSIGHPVVSDLIYCPKKLLKFDLIWCPRLFLHAGRIEFKMLPEARIRFAKSVVFEVSLPYDLVKACDFLERLPNG</sequence>
<organism evidence="4 5">
    <name type="scientific">Candidatus Curtissbacteria bacterium GW2011_GWC2_38_9</name>
    <dbReference type="NCBI Taxonomy" id="1618414"/>
    <lineage>
        <taxon>Bacteria</taxon>
        <taxon>Candidatus Curtissiibacteriota</taxon>
    </lineage>
</organism>
<dbReference type="InterPro" id="IPR020103">
    <property type="entry name" value="PsdUridine_synth_cat_dom_sf"/>
</dbReference>
<dbReference type="InterPro" id="IPR006224">
    <property type="entry name" value="PsdUridine_synth_RluA-like_CS"/>
</dbReference>